<evidence type="ECO:0000313" key="1">
    <source>
        <dbReference type="EMBL" id="RLP07538.1"/>
    </source>
</evidence>
<dbReference type="RefSeq" id="WP_119162473.1">
    <property type="nucleotide sequence ID" value="NZ_LR134442.1"/>
</dbReference>
<dbReference type="Gene3D" id="3.40.960.10">
    <property type="entry name" value="VSR Endonuclease"/>
    <property type="match status" value="1"/>
</dbReference>
<dbReference type="EMBL" id="UNQJ01000019">
    <property type="protein sequence ID" value="SYZ34149.1"/>
    <property type="molecule type" value="Genomic_DNA"/>
</dbReference>
<accession>A0A383S9W2</accession>
<reference evidence="3" key="2">
    <citation type="submission" date="2018-08" db="EMBL/GenBank/DDBJ databases">
        <authorList>
            <person name="Hornung B."/>
        </authorList>
    </citation>
    <scope>NUCLEOTIDE SEQUENCE [LARGE SCALE GENOMIC DNA]</scope>
</reference>
<organism evidence="2 3">
    <name type="scientific">Propionibacterium australiense</name>
    <dbReference type="NCBI Taxonomy" id="119981"/>
    <lineage>
        <taxon>Bacteria</taxon>
        <taxon>Bacillati</taxon>
        <taxon>Actinomycetota</taxon>
        <taxon>Actinomycetes</taxon>
        <taxon>Propionibacteriales</taxon>
        <taxon>Propionibacteriaceae</taxon>
        <taxon>Propionibacterium</taxon>
    </lineage>
</organism>
<dbReference type="OrthoDB" id="5146042at2"/>
<evidence type="ECO:0008006" key="5">
    <source>
        <dbReference type="Google" id="ProtNLM"/>
    </source>
</evidence>
<evidence type="ECO:0000313" key="4">
    <source>
        <dbReference type="Proteomes" id="UP000279336"/>
    </source>
</evidence>
<sequence length="262" mass="29682">MTLAHGVYCIKEPTWQSRAWAGLLCCRGSAMIGGAAALYLDGALSDEPASILVWRTHTARRTNCPHIIFREGSRPSHGHLARTYPEDSILDFARGASQGEVIDLMGRVMRSGVTTRERLLETMAGRTRVSHRRLITELCTDLIGVDSPLEHRFEKNVVEAHRLVRPLRQVSVLFARFDCYWPWYELAVELDGERYHKNRRFRDMERDNISAAQLGIVTLRYGWTDVVERPCDVAEQIAAALRRGGWTGQTTRCPRCRTASTG</sequence>
<name>A0A383S9W2_9ACTN</name>
<evidence type="ECO:0000313" key="3">
    <source>
        <dbReference type="Proteomes" id="UP000263928"/>
    </source>
</evidence>
<dbReference type="EMBL" id="RCIW01000018">
    <property type="protein sequence ID" value="RLP07538.1"/>
    <property type="molecule type" value="Genomic_DNA"/>
</dbReference>
<dbReference type="AlphaFoldDB" id="A0A383S9W2"/>
<evidence type="ECO:0000313" key="2">
    <source>
        <dbReference type="EMBL" id="SYZ34149.1"/>
    </source>
</evidence>
<dbReference type="Proteomes" id="UP000263928">
    <property type="component" value="Unassembled WGS sequence"/>
</dbReference>
<keyword evidence="3" id="KW-1185">Reference proteome</keyword>
<reference evidence="2" key="1">
    <citation type="submission" date="2018-08" db="EMBL/GenBank/DDBJ databases">
        <authorList>
            <person name="Ferrada E.E."/>
            <person name="Latorre B.A."/>
        </authorList>
    </citation>
    <scope>NUCLEOTIDE SEQUENCE [LARGE SCALE GENOMIC DNA]</scope>
    <source>
        <strain evidence="2">Propionibacterium_australiense1</strain>
    </source>
</reference>
<dbReference type="Proteomes" id="UP000279336">
    <property type="component" value="Unassembled WGS sequence"/>
</dbReference>
<reference evidence="1 4" key="3">
    <citation type="submission" date="2018-10" db="EMBL/GenBank/DDBJ databases">
        <title>Propionibacterium australiense Genome Sequencing and Assembly.</title>
        <authorList>
            <person name="Bernier A.-M."/>
            <person name="Bernard K."/>
        </authorList>
    </citation>
    <scope>NUCLEOTIDE SEQUENCE [LARGE SCALE GENOMIC DNA]</scope>
    <source>
        <strain evidence="1 4">NML98A078</strain>
    </source>
</reference>
<gene>
    <name evidence="1" type="ORF">D7U36_11050</name>
    <name evidence="2" type="ORF">PROPAUS_2151</name>
</gene>
<protein>
    <recommendedName>
        <fullName evidence="5">DUF559 domain-containing protein</fullName>
    </recommendedName>
</protein>
<proteinExistence type="predicted"/>